<keyword evidence="1" id="KW-0479">Metal-binding</keyword>
<dbReference type="GO" id="GO:0008270">
    <property type="term" value="F:zinc ion binding"/>
    <property type="evidence" value="ECO:0007669"/>
    <property type="project" value="UniProtKB-KW"/>
</dbReference>
<evidence type="ECO:0000256" key="2">
    <source>
        <dbReference type="ARBA" id="ARBA00022771"/>
    </source>
</evidence>
<dbReference type="Pfam" id="PF04500">
    <property type="entry name" value="FLYWCH"/>
    <property type="match status" value="2"/>
</dbReference>
<evidence type="ECO:0000259" key="4">
    <source>
        <dbReference type="Pfam" id="PF04500"/>
    </source>
</evidence>
<organism evidence="5">
    <name type="scientific">Spodoptera frugiperda</name>
    <name type="common">Fall armyworm</name>
    <dbReference type="NCBI Taxonomy" id="7108"/>
    <lineage>
        <taxon>Eukaryota</taxon>
        <taxon>Metazoa</taxon>
        <taxon>Ecdysozoa</taxon>
        <taxon>Arthropoda</taxon>
        <taxon>Hexapoda</taxon>
        <taxon>Insecta</taxon>
        <taxon>Pterygota</taxon>
        <taxon>Neoptera</taxon>
        <taxon>Endopterygota</taxon>
        <taxon>Lepidoptera</taxon>
        <taxon>Glossata</taxon>
        <taxon>Ditrysia</taxon>
        <taxon>Noctuoidea</taxon>
        <taxon>Noctuidae</taxon>
        <taxon>Amphipyrinae</taxon>
        <taxon>Spodoptera</taxon>
    </lineage>
</organism>
<dbReference type="Gene3D" id="2.20.25.240">
    <property type="match status" value="2"/>
</dbReference>
<evidence type="ECO:0000256" key="1">
    <source>
        <dbReference type="ARBA" id="ARBA00022723"/>
    </source>
</evidence>
<dbReference type="EMBL" id="ODYU01005863">
    <property type="protein sequence ID" value="SOQ47181.1"/>
    <property type="molecule type" value="Genomic_DNA"/>
</dbReference>
<dbReference type="InterPro" id="IPR007588">
    <property type="entry name" value="Znf_FLYWCH"/>
</dbReference>
<sequence length="124" mass="14504">MISVMEMTTNRGTRMLVVNGYRFYKSVTCKSSQTRWYCSKRSRTKCAAYLLIMNGEIINYIMEMVTNRGTQMLMADGFRFSKSYANGRKIRWQCSTRSRTKCSAFMITMEGHILRSNLVHNHID</sequence>
<gene>
    <name evidence="5" type="ORF">SFRICE_017639</name>
</gene>
<name>A0A2H1W275_SPOFR</name>
<accession>A0A2H1W275</accession>
<keyword evidence="3" id="KW-0862">Zinc</keyword>
<reference evidence="5" key="1">
    <citation type="submission" date="2016-07" db="EMBL/GenBank/DDBJ databases">
        <authorList>
            <person name="Bretaudeau A."/>
        </authorList>
    </citation>
    <scope>NUCLEOTIDE SEQUENCE</scope>
    <source>
        <strain evidence="5">Rice</strain>
        <tissue evidence="5">Whole body</tissue>
    </source>
</reference>
<proteinExistence type="predicted"/>
<keyword evidence="2" id="KW-0863">Zinc-finger</keyword>
<evidence type="ECO:0000256" key="3">
    <source>
        <dbReference type="ARBA" id="ARBA00022833"/>
    </source>
</evidence>
<feature type="domain" description="FLYWCH-type" evidence="4">
    <location>
        <begin position="66"/>
        <end position="122"/>
    </location>
</feature>
<dbReference type="AlphaFoldDB" id="A0A2H1W275"/>
<evidence type="ECO:0000313" key="5">
    <source>
        <dbReference type="EMBL" id="SOQ47181.1"/>
    </source>
</evidence>
<feature type="domain" description="FLYWCH-type" evidence="4">
    <location>
        <begin position="7"/>
        <end position="58"/>
    </location>
</feature>
<protein>
    <submittedName>
        <fullName evidence="5">SFRICE_017639</fullName>
    </submittedName>
</protein>